<evidence type="ECO:0000256" key="1">
    <source>
        <dbReference type="ARBA" id="ARBA00023015"/>
    </source>
</evidence>
<evidence type="ECO:0000256" key="3">
    <source>
        <dbReference type="ARBA" id="ARBA00023163"/>
    </source>
</evidence>
<organism evidence="6 7">
    <name type="scientific">Agaribacter marinus</name>
    <dbReference type="NCBI Taxonomy" id="1431249"/>
    <lineage>
        <taxon>Bacteria</taxon>
        <taxon>Pseudomonadati</taxon>
        <taxon>Pseudomonadota</taxon>
        <taxon>Gammaproteobacteria</taxon>
        <taxon>Alteromonadales</taxon>
        <taxon>Alteromonadaceae</taxon>
        <taxon>Agaribacter</taxon>
    </lineage>
</organism>
<protein>
    <recommendedName>
        <fullName evidence="5">HTH araC/xylS-type domain-containing protein</fullName>
    </recommendedName>
</protein>
<dbReference type="PANTHER" id="PTHR43280:SF29">
    <property type="entry name" value="ARAC-FAMILY TRANSCRIPTIONAL REGULATOR"/>
    <property type="match status" value="1"/>
</dbReference>
<dbReference type="AlphaFoldDB" id="A0AA37WLH0"/>
<dbReference type="InterPro" id="IPR018060">
    <property type="entry name" value="HTH_AraC"/>
</dbReference>
<reference evidence="6" key="1">
    <citation type="journal article" date="2014" name="Int. J. Syst. Evol. Microbiol.">
        <title>Complete genome sequence of Corynebacterium casei LMG S-19264T (=DSM 44701T), isolated from a smear-ripened cheese.</title>
        <authorList>
            <consortium name="US DOE Joint Genome Institute (JGI-PGF)"/>
            <person name="Walter F."/>
            <person name="Albersmeier A."/>
            <person name="Kalinowski J."/>
            <person name="Ruckert C."/>
        </authorList>
    </citation>
    <scope>NUCLEOTIDE SEQUENCE</scope>
    <source>
        <strain evidence="6">NBRC 110023</strain>
    </source>
</reference>
<name>A0AA37WLH0_9ALTE</name>
<dbReference type="SUPFAM" id="SSF46689">
    <property type="entry name" value="Homeodomain-like"/>
    <property type="match status" value="1"/>
</dbReference>
<gene>
    <name evidence="6" type="ORF">GCM10007852_29880</name>
</gene>
<keyword evidence="3" id="KW-0804">Transcription</keyword>
<evidence type="ECO:0000256" key="2">
    <source>
        <dbReference type="ARBA" id="ARBA00023125"/>
    </source>
</evidence>
<dbReference type="EMBL" id="BSOT01000007">
    <property type="protein sequence ID" value="GLR72080.1"/>
    <property type="molecule type" value="Genomic_DNA"/>
</dbReference>
<dbReference type="InterPro" id="IPR009057">
    <property type="entry name" value="Homeodomain-like_sf"/>
</dbReference>
<reference evidence="6" key="2">
    <citation type="submission" date="2023-01" db="EMBL/GenBank/DDBJ databases">
        <title>Draft genome sequence of Agaribacter marinus strain NBRC 110023.</title>
        <authorList>
            <person name="Sun Q."/>
            <person name="Mori K."/>
        </authorList>
    </citation>
    <scope>NUCLEOTIDE SEQUENCE</scope>
    <source>
        <strain evidence="6">NBRC 110023</strain>
    </source>
</reference>
<keyword evidence="4" id="KW-0812">Transmembrane</keyword>
<feature type="domain" description="HTH araC/xylS-type" evidence="5">
    <location>
        <begin position="80"/>
        <end position="181"/>
    </location>
</feature>
<evidence type="ECO:0000259" key="5">
    <source>
        <dbReference type="PROSITE" id="PS01124"/>
    </source>
</evidence>
<evidence type="ECO:0000313" key="7">
    <source>
        <dbReference type="Proteomes" id="UP001156601"/>
    </source>
</evidence>
<keyword evidence="7" id="KW-1185">Reference proteome</keyword>
<dbReference type="Proteomes" id="UP001156601">
    <property type="component" value="Unassembled WGS sequence"/>
</dbReference>
<dbReference type="SMART" id="SM00342">
    <property type="entry name" value="HTH_ARAC"/>
    <property type="match status" value="1"/>
</dbReference>
<proteinExistence type="predicted"/>
<keyword evidence="1" id="KW-0805">Transcription regulation</keyword>
<comment type="caution">
    <text evidence="6">The sequence shown here is derived from an EMBL/GenBank/DDBJ whole genome shotgun (WGS) entry which is preliminary data.</text>
</comment>
<keyword evidence="4" id="KW-1133">Transmembrane helix</keyword>
<accession>A0AA37WLH0</accession>
<keyword evidence="2" id="KW-0238">DNA-binding</keyword>
<feature type="transmembrane region" description="Helical" evidence="4">
    <location>
        <begin position="25"/>
        <end position="46"/>
    </location>
</feature>
<dbReference type="GO" id="GO:0043565">
    <property type="term" value="F:sequence-specific DNA binding"/>
    <property type="evidence" value="ECO:0007669"/>
    <property type="project" value="InterPro"/>
</dbReference>
<evidence type="ECO:0000313" key="6">
    <source>
        <dbReference type="EMBL" id="GLR72080.1"/>
    </source>
</evidence>
<dbReference type="Gene3D" id="1.10.10.60">
    <property type="entry name" value="Homeodomain-like"/>
    <property type="match status" value="2"/>
</dbReference>
<evidence type="ECO:0000256" key="4">
    <source>
        <dbReference type="SAM" id="Phobius"/>
    </source>
</evidence>
<dbReference type="PANTHER" id="PTHR43280">
    <property type="entry name" value="ARAC-FAMILY TRANSCRIPTIONAL REGULATOR"/>
    <property type="match status" value="1"/>
</dbReference>
<dbReference type="PROSITE" id="PS01124">
    <property type="entry name" value="HTH_ARAC_FAMILY_2"/>
    <property type="match status" value="1"/>
</dbReference>
<dbReference type="Pfam" id="PF12833">
    <property type="entry name" value="HTH_18"/>
    <property type="match status" value="1"/>
</dbReference>
<keyword evidence="4" id="KW-0472">Membrane</keyword>
<dbReference type="GO" id="GO:0003700">
    <property type="term" value="F:DNA-binding transcription factor activity"/>
    <property type="evidence" value="ECO:0007669"/>
    <property type="project" value="InterPro"/>
</dbReference>
<sequence length="185" mass="20843">MAVNIVAEVAVLTEIHAGKALNESLALFIGTSLFLVINAIVAFATLRRNPLIEWMYELSVQTFSENDVASAENNAHFGRWEVLVTTEELYKKEFGITLSEAARKLQIPARQLSNAINQCYGRSFSQYLNDKRVKEAQRLIQADPEMTMIDVMYAAGFNSKSNFNKEFQRVSGMPPSKYRLALLVD</sequence>